<dbReference type="KEGG" id="mphe:HGG69_01655"/>
<dbReference type="InterPro" id="IPR012947">
    <property type="entry name" value="tRNA_SAD"/>
</dbReference>
<comment type="subcellular location">
    <subcellularLocation>
        <location evidence="14">Cytoplasm</location>
    </subcellularLocation>
</comment>
<evidence type="ECO:0000256" key="8">
    <source>
        <dbReference type="ARBA" id="ARBA00022840"/>
    </source>
</evidence>
<sequence>MLTSKQIRQMWLDFFASKDHLKVDSKSLIPVNDPSLLWINSGVATLKDFFSGKKIPPHPRLTNSQKSIRTNDIENVGITARHHTFFEMLGNFSIGDYFKEEAIEFGYEFIFDVLKIEKDKIYITYFEEDHDTYNKWISLGIDESHLIKGTRDTNFWDVGQGPCGPDTEIFYDRGEKYDSRGIELLKEDIENDRYIEIWNIVFSQFNNDGENNYTELANKNIDTGAGLERITSIMQDAPTNFDTDLFQGIIKEIEKLTTFKYDINNYFTKEKNQAIINTQFKIIADHIRASVNAINDGVKPSNVGRGYIIRRLIRRSYRSGLKLKITDKTFLHKLVQAVSDSLIYDINVKEVSNVIKEEEKLFSKTINQGEKLLEKEIEKNGNISTAIAFKMFDTYGFPIELTNEILIEKNLSIDIKEFNKFLEEHKNKSRSQTSDAMEKVILSLDNIEGVVSKFTGYETTEQKTTVVSIFNETEEIDRTSDEEEVSYLVLKETPFYATSGGQFHDFGYIKQNDNVIEILDVFKDKHWNHIHKVKGIINNKDSVECFVNKKMREGYMRGHSATHILFSALRATYTEDKIEQLGSSIMHDYFTFDFPLNQKPTPEEVKQIEKTMREYIAQDVKREYHIMSVKEAEKIGAYMTISESDYHDQSAVRVVKFDGITTDLCGGTHSPSTGFIQDFKITSIENKGTGIYRLRVVTSNELVKNYLKEEIEKYSETINSVINKNKELNSDYSKKCPIKNEFTNNIEMEEFIDQLKEFENSIREDYKELYKQKQNVSIDLTKFIPVELNNKTIIFAAIDNMGQNKKTAIELREKYPEALIFALTINDGKAFLVVASLTEDANYYAQQVFKQYNGKGGGNKITSQGSFQTDLSTEKVFKFIESLI</sequence>
<organism evidence="17 18">
    <name type="scientific">Mycoplasma phocoenae</name>
    <dbReference type="NCBI Taxonomy" id="754517"/>
    <lineage>
        <taxon>Bacteria</taxon>
        <taxon>Bacillati</taxon>
        <taxon>Mycoplasmatota</taxon>
        <taxon>Mollicutes</taxon>
        <taxon>Mycoplasmataceae</taxon>
        <taxon>Mycoplasma</taxon>
    </lineage>
</organism>
<evidence type="ECO:0000313" key="17">
    <source>
        <dbReference type="EMBL" id="QJG67020.1"/>
    </source>
</evidence>
<keyword evidence="6 14" id="KW-0547">Nucleotide-binding</keyword>
<keyword evidence="7 14" id="KW-0862">Zinc</keyword>
<comment type="similarity">
    <text evidence="1 14">Belongs to the class-II aminoacyl-tRNA synthetase family.</text>
</comment>
<feature type="binding site" evidence="14">
    <location>
        <position position="563"/>
    </location>
    <ligand>
        <name>Zn(2+)</name>
        <dbReference type="ChEBI" id="CHEBI:29105"/>
    </ligand>
</feature>
<feature type="binding site" evidence="14">
    <location>
        <position position="665"/>
    </location>
    <ligand>
        <name>Zn(2+)</name>
        <dbReference type="ChEBI" id="CHEBI:29105"/>
    </ligand>
</feature>
<comment type="cofactor">
    <cofactor evidence="14">
        <name>Zn(2+)</name>
        <dbReference type="ChEBI" id="CHEBI:29105"/>
    </cofactor>
    <text evidence="14">Binds 1 zinc ion per subunit.</text>
</comment>
<dbReference type="FunFam" id="3.30.930.10:FF:000046">
    <property type="entry name" value="Alanine--tRNA ligase"/>
    <property type="match status" value="1"/>
</dbReference>
<evidence type="ECO:0000256" key="10">
    <source>
        <dbReference type="ARBA" id="ARBA00022917"/>
    </source>
</evidence>
<dbReference type="Gene3D" id="3.10.310.40">
    <property type="match status" value="1"/>
</dbReference>
<dbReference type="Proteomes" id="UP000501060">
    <property type="component" value="Chromosome"/>
</dbReference>
<evidence type="ECO:0000256" key="7">
    <source>
        <dbReference type="ARBA" id="ARBA00022833"/>
    </source>
</evidence>
<dbReference type="GO" id="GO:0004813">
    <property type="term" value="F:alanine-tRNA ligase activity"/>
    <property type="evidence" value="ECO:0007669"/>
    <property type="project" value="UniProtKB-UniRule"/>
</dbReference>
<dbReference type="InterPro" id="IPR018162">
    <property type="entry name" value="Ala-tRNA-ligase_IIc_anticod-bd"/>
</dbReference>
<dbReference type="FunFam" id="3.30.980.10:FF:000004">
    <property type="entry name" value="Alanine--tRNA ligase, cytoplasmic"/>
    <property type="match status" value="1"/>
</dbReference>
<dbReference type="GO" id="GO:0008270">
    <property type="term" value="F:zinc ion binding"/>
    <property type="evidence" value="ECO:0007669"/>
    <property type="project" value="UniProtKB-UniRule"/>
</dbReference>
<dbReference type="EMBL" id="CP051481">
    <property type="protein sequence ID" value="QJG67020.1"/>
    <property type="molecule type" value="Genomic_DNA"/>
</dbReference>
<keyword evidence="5 14" id="KW-0479">Metal-binding</keyword>
<dbReference type="PROSITE" id="PS50860">
    <property type="entry name" value="AA_TRNA_LIGASE_II_ALA"/>
    <property type="match status" value="1"/>
</dbReference>
<dbReference type="InterPro" id="IPR018165">
    <property type="entry name" value="Ala-tRNA-synth_IIc_core"/>
</dbReference>
<evidence type="ECO:0000259" key="16">
    <source>
        <dbReference type="PROSITE" id="PS50860"/>
    </source>
</evidence>
<dbReference type="GO" id="GO:0005829">
    <property type="term" value="C:cytosol"/>
    <property type="evidence" value="ECO:0007669"/>
    <property type="project" value="TreeGrafter"/>
</dbReference>
<comment type="domain">
    <text evidence="14">Consists of three domains; the N-terminal catalytic domain, the editing domain and the C-terminal C-Ala domain. The editing domain removes incorrectly charged amino acids, while the C-Ala domain, along with tRNA(Ala), serves as a bridge to cooperatively bring together the editing and aminoacylation centers thus stimulating deacylation of misacylated tRNAs.</text>
</comment>
<dbReference type="PANTHER" id="PTHR11777:SF9">
    <property type="entry name" value="ALANINE--TRNA LIGASE, CYTOPLASMIC"/>
    <property type="match status" value="1"/>
</dbReference>
<dbReference type="InterPro" id="IPR023033">
    <property type="entry name" value="Ala_tRNA_ligase_euk/bac"/>
</dbReference>
<name>A0A858U3H4_9MOLU</name>
<dbReference type="PRINTS" id="PR00980">
    <property type="entry name" value="TRNASYNTHALA"/>
</dbReference>
<comment type="catalytic activity">
    <reaction evidence="13 14">
        <text>tRNA(Ala) + L-alanine + ATP = L-alanyl-tRNA(Ala) + AMP + diphosphate</text>
        <dbReference type="Rhea" id="RHEA:12540"/>
        <dbReference type="Rhea" id="RHEA-COMP:9657"/>
        <dbReference type="Rhea" id="RHEA-COMP:9923"/>
        <dbReference type="ChEBI" id="CHEBI:30616"/>
        <dbReference type="ChEBI" id="CHEBI:33019"/>
        <dbReference type="ChEBI" id="CHEBI:57972"/>
        <dbReference type="ChEBI" id="CHEBI:78442"/>
        <dbReference type="ChEBI" id="CHEBI:78497"/>
        <dbReference type="ChEBI" id="CHEBI:456215"/>
        <dbReference type="EC" id="6.1.1.7"/>
    </reaction>
</comment>
<feature type="coiled-coil region" evidence="15">
    <location>
        <begin position="704"/>
        <end position="768"/>
    </location>
</feature>
<evidence type="ECO:0000256" key="13">
    <source>
        <dbReference type="ARBA" id="ARBA00048300"/>
    </source>
</evidence>
<evidence type="ECO:0000256" key="9">
    <source>
        <dbReference type="ARBA" id="ARBA00022884"/>
    </source>
</evidence>
<dbReference type="Pfam" id="PF07973">
    <property type="entry name" value="tRNA_SAD"/>
    <property type="match status" value="1"/>
</dbReference>
<evidence type="ECO:0000256" key="1">
    <source>
        <dbReference type="ARBA" id="ARBA00008226"/>
    </source>
</evidence>
<keyword evidence="11 14" id="KW-0030">Aminoacyl-tRNA synthetase</keyword>
<dbReference type="AlphaFoldDB" id="A0A858U3H4"/>
<dbReference type="InterPro" id="IPR018164">
    <property type="entry name" value="Ala-tRNA-synth_IIc_N"/>
</dbReference>
<dbReference type="InterPro" id="IPR050058">
    <property type="entry name" value="Ala-tRNA_ligase"/>
</dbReference>
<evidence type="ECO:0000256" key="5">
    <source>
        <dbReference type="ARBA" id="ARBA00022723"/>
    </source>
</evidence>
<dbReference type="PANTHER" id="PTHR11777">
    <property type="entry name" value="ALANYL-TRNA SYNTHETASE"/>
    <property type="match status" value="1"/>
</dbReference>
<evidence type="ECO:0000256" key="11">
    <source>
        <dbReference type="ARBA" id="ARBA00023146"/>
    </source>
</evidence>
<evidence type="ECO:0000256" key="3">
    <source>
        <dbReference type="ARBA" id="ARBA00022555"/>
    </source>
</evidence>
<reference evidence="17 18" key="1">
    <citation type="submission" date="2020-04" db="EMBL/GenBank/DDBJ databases">
        <title>Novel Mycoplasma species detected in Phocoena phocoena (harbor porpoise) from the USA.</title>
        <authorList>
            <person name="Volokhov D.V."/>
        </authorList>
    </citation>
    <scope>NUCLEOTIDE SEQUENCE [LARGE SCALE GENOMIC DNA]</scope>
    <source>
        <strain evidence="17 18">Phocoena C-264-GEN</strain>
    </source>
</reference>
<feature type="domain" description="Alanyl-transfer RNA synthetases family profile" evidence="16">
    <location>
        <begin position="2"/>
        <end position="708"/>
    </location>
</feature>
<proteinExistence type="inferred from homology"/>
<evidence type="ECO:0000313" key="18">
    <source>
        <dbReference type="Proteomes" id="UP000501060"/>
    </source>
</evidence>
<evidence type="ECO:0000256" key="4">
    <source>
        <dbReference type="ARBA" id="ARBA00022598"/>
    </source>
</evidence>
<accession>A0A858U3H4</accession>
<comment type="function">
    <text evidence="12 14">Catalyzes the attachment of alanine to tRNA(Ala) in a two-step reaction: alanine is first activated by ATP to form Ala-AMP and then transferred to the acceptor end of tRNA(Ala). Also edits incorrectly charged Ser-tRNA(Ala) and Gly-tRNA(Ala) via its editing domain.</text>
</comment>
<dbReference type="SMART" id="SM00863">
    <property type="entry name" value="tRNA_SAD"/>
    <property type="match status" value="1"/>
</dbReference>
<dbReference type="SUPFAM" id="SSF50447">
    <property type="entry name" value="Translation proteins"/>
    <property type="match status" value="1"/>
</dbReference>
<dbReference type="EC" id="6.1.1.7" evidence="14"/>
<gene>
    <name evidence="14 17" type="primary">alaS</name>
    <name evidence="17" type="ORF">HGG69_01655</name>
</gene>
<dbReference type="Pfam" id="PF01411">
    <property type="entry name" value="tRNA-synt_2c"/>
    <property type="match status" value="1"/>
</dbReference>
<dbReference type="SUPFAM" id="SSF55186">
    <property type="entry name" value="ThrRS/AlaRS common domain"/>
    <property type="match status" value="1"/>
</dbReference>
<evidence type="ECO:0000256" key="2">
    <source>
        <dbReference type="ARBA" id="ARBA00022490"/>
    </source>
</evidence>
<dbReference type="Gene3D" id="3.30.980.10">
    <property type="entry name" value="Threonyl-trna Synthetase, Chain A, domain 2"/>
    <property type="match status" value="1"/>
</dbReference>
<dbReference type="HAMAP" id="MF_00036_B">
    <property type="entry name" value="Ala_tRNA_synth_B"/>
    <property type="match status" value="1"/>
</dbReference>
<dbReference type="SUPFAM" id="SSF101353">
    <property type="entry name" value="Putative anticodon-binding domain of alanyl-tRNA synthetase (AlaRS)"/>
    <property type="match status" value="1"/>
</dbReference>
<protein>
    <recommendedName>
        <fullName evidence="14">Alanine--tRNA ligase</fullName>
        <ecNumber evidence="14">6.1.1.7</ecNumber>
    </recommendedName>
    <alternativeName>
        <fullName evidence="14">Alanyl-tRNA synthetase</fullName>
        <shortName evidence="14">AlaRS</shortName>
    </alternativeName>
</protein>
<keyword evidence="2 14" id="KW-0963">Cytoplasm</keyword>
<feature type="binding site" evidence="14">
    <location>
        <position position="669"/>
    </location>
    <ligand>
        <name>Zn(2+)</name>
        <dbReference type="ChEBI" id="CHEBI:29105"/>
    </ligand>
</feature>
<keyword evidence="10 14" id="KW-0648">Protein biosynthesis</keyword>
<dbReference type="GO" id="GO:0000049">
    <property type="term" value="F:tRNA binding"/>
    <property type="evidence" value="ECO:0007669"/>
    <property type="project" value="UniProtKB-KW"/>
</dbReference>
<dbReference type="InterPro" id="IPR045864">
    <property type="entry name" value="aa-tRNA-synth_II/BPL/LPL"/>
</dbReference>
<dbReference type="CDD" id="cd00673">
    <property type="entry name" value="AlaRS_core"/>
    <property type="match status" value="1"/>
</dbReference>
<dbReference type="SUPFAM" id="SSF55681">
    <property type="entry name" value="Class II aaRS and biotin synthetases"/>
    <property type="match status" value="1"/>
</dbReference>
<evidence type="ECO:0000256" key="15">
    <source>
        <dbReference type="SAM" id="Coils"/>
    </source>
</evidence>
<dbReference type="InterPro" id="IPR009000">
    <property type="entry name" value="Transl_B-barrel_sf"/>
</dbReference>
<dbReference type="Gene3D" id="2.40.30.130">
    <property type="match status" value="1"/>
</dbReference>
<evidence type="ECO:0000256" key="12">
    <source>
        <dbReference type="ARBA" id="ARBA00024779"/>
    </source>
</evidence>
<dbReference type="GO" id="GO:0002161">
    <property type="term" value="F:aminoacyl-tRNA deacylase activity"/>
    <property type="evidence" value="ECO:0007669"/>
    <property type="project" value="TreeGrafter"/>
</dbReference>
<dbReference type="NCBIfam" id="TIGR00344">
    <property type="entry name" value="alaS"/>
    <property type="match status" value="1"/>
</dbReference>
<evidence type="ECO:0000256" key="6">
    <source>
        <dbReference type="ARBA" id="ARBA00022741"/>
    </source>
</evidence>
<dbReference type="Gene3D" id="3.30.930.10">
    <property type="entry name" value="Bira Bifunctional Protein, Domain 2"/>
    <property type="match status" value="1"/>
</dbReference>
<dbReference type="InterPro" id="IPR018163">
    <property type="entry name" value="Thr/Ala-tRNA-synth_IIc_edit"/>
</dbReference>
<keyword evidence="4 14" id="KW-0436">Ligase</keyword>
<dbReference type="GO" id="GO:0006419">
    <property type="term" value="P:alanyl-tRNA aminoacylation"/>
    <property type="evidence" value="ECO:0007669"/>
    <property type="project" value="UniProtKB-UniRule"/>
</dbReference>
<keyword evidence="15" id="KW-0175">Coiled coil</keyword>
<dbReference type="InterPro" id="IPR002318">
    <property type="entry name" value="Ala-tRNA-lgiase_IIc"/>
</dbReference>
<keyword evidence="3 14" id="KW-0820">tRNA-binding</keyword>
<feature type="binding site" evidence="14">
    <location>
        <position position="559"/>
    </location>
    <ligand>
        <name>Zn(2+)</name>
        <dbReference type="ChEBI" id="CHEBI:29105"/>
    </ligand>
</feature>
<evidence type="ECO:0000256" key="14">
    <source>
        <dbReference type="HAMAP-Rule" id="MF_00036"/>
    </source>
</evidence>
<keyword evidence="18" id="KW-1185">Reference proteome</keyword>
<keyword evidence="9 14" id="KW-0694">RNA-binding</keyword>
<keyword evidence="8 14" id="KW-0067">ATP-binding</keyword>
<dbReference type="GO" id="GO:0005524">
    <property type="term" value="F:ATP binding"/>
    <property type="evidence" value="ECO:0007669"/>
    <property type="project" value="UniProtKB-UniRule"/>
</dbReference>
<dbReference type="RefSeq" id="WP_169605071.1">
    <property type="nucleotide sequence ID" value="NZ_CP051481.1"/>
</dbReference>